<protein>
    <submittedName>
        <fullName evidence="1">Uncharacterized protein</fullName>
    </submittedName>
</protein>
<dbReference type="EMBL" id="JABANO010027676">
    <property type="protein sequence ID" value="KAF4716465.1"/>
    <property type="molecule type" value="Genomic_DNA"/>
</dbReference>
<name>A0A7J6R704_PEROL</name>
<evidence type="ECO:0000313" key="4">
    <source>
        <dbReference type="Proteomes" id="UP000574390"/>
    </source>
</evidence>
<organism evidence="1 3">
    <name type="scientific">Perkinsus olseni</name>
    <name type="common">Perkinsus atlanticus</name>
    <dbReference type="NCBI Taxonomy" id="32597"/>
    <lineage>
        <taxon>Eukaryota</taxon>
        <taxon>Sar</taxon>
        <taxon>Alveolata</taxon>
        <taxon>Perkinsozoa</taxon>
        <taxon>Perkinsea</taxon>
        <taxon>Perkinsida</taxon>
        <taxon>Perkinsidae</taxon>
        <taxon>Perkinsus</taxon>
    </lineage>
</organism>
<dbReference type="Proteomes" id="UP000574390">
    <property type="component" value="Unassembled WGS sequence"/>
</dbReference>
<keyword evidence="3" id="KW-1185">Reference proteome</keyword>
<sequence length="219" mass="24233">MAETQPFDCALICWLFSDRPTDDRLKKILQRAASRWTTEELDRNLAACAEEDDLLSICRSAKRSGAKLPWCHAVLLLRRLGGDVEEDCPRWEECLLAATLRSTAERIYRSMLADGTPVEVVIDAASKVLCCLYVKKQYRGGGTVKASLATCEGWASLLLVVALVESPLCDRLALAQVSIEELASITLEVHRRLPTGRLESASTLQQLVEDVVELIVSSE</sequence>
<dbReference type="EMBL" id="JABANM010024040">
    <property type="protein sequence ID" value="KAF4716879.1"/>
    <property type="molecule type" value="Genomic_DNA"/>
</dbReference>
<dbReference type="AlphaFoldDB" id="A0A7J6R704"/>
<comment type="caution">
    <text evidence="1">The sequence shown here is derived from an EMBL/GenBank/DDBJ whole genome shotgun (WGS) entry which is preliminary data.</text>
</comment>
<gene>
    <name evidence="2" type="ORF">FOZ62_001625</name>
    <name evidence="1" type="ORF">FOZ63_001579</name>
</gene>
<evidence type="ECO:0000313" key="3">
    <source>
        <dbReference type="Proteomes" id="UP000553632"/>
    </source>
</evidence>
<accession>A0A7J6R704</accession>
<reference evidence="3 4" key="1">
    <citation type="submission" date="2020-04" db="EMBL/GenBank/DDBJ databases">
        <title>Perkinsus olseni comparative genomics.</title>
        <authorList>
            <person name="Bogema D.R."/>
        </authorList>
    </citation>
    <scope>NUCLEOTIDE SEQUENCE [LARGE SCALE GENOMIC DNA]</scope>
    <source>
        <strain evidence="2">ATCC PRA-205</strain>
        <strain evidence="1 3">ATCC PRA-207</strain>
    </source>
</reference>
<proteinExistence type="predicted"/>
<evidence type="ECO:0000313" key="1">
    <source>
        <dbReference type="EMBL" id="KAF4716465.1"/>
    </source>
</evidence>
<dbReference type="Proteomes" id="UP000553632">
    <property type="component" value="Unassembled WGS sequence"/>
</dbReference>
<evidence type="ECO:0000313" key="2">
    <source>
        <dbReference type="EMBL" id="KAF4716879.1"/>
    </source>
</evidence>